<evidence type="ECO:0000313" key="4">
    <source>
        <dbReference type="Proteomes" id="UP000229681"/>
    </source>
</evidence>
<dbReference type="SUPFAM" id="SSF48452">
    <property type="entry name" value="TPR-like"/>
    <property type="match status" value="1"/>
</dbReference>
<evidence type="ECO:0000259" key="2">
    <source>
        <dbReference type="SMART" id="SM01043"/>
    </source>
</evidence>
<dbReference type="InterPro" id="IPR019734">
    <property type="entry name" value="TPR_rpt"/>
</dbReference>
<dbReference type="AlphaFoldDB" id="A0A2M8PCV1"/>
<organism evidence="3 4">
    <name type="scientific">Candidatus Thermofonsia Clade 1 bacterium</name>
    <dbReference type="NCBI Taxonomy" id="2364210"/>
    <lineage>
        <taxon>Bacteria</taxon>
        <taxon>Bacillati</taxon>
        <taxon>Chloroflexota</taxon>
        <taxon>Candidatus Thermofontia</taxon>
        <taxon>Candidatus Thermofonsia Clade 1</taxon>
    </lineage>
</organism>
<dbReference type="InterPro" id="IPR011990">
    <property type="entry name" value="TPR-like_helical_dom_sf"/>
</dbReference>
<dbReference type="SMART" id="SM01043">
    <property type="entry name" value="BTAD"/>
    <property type="match status" value="1"/>
</dbReference>
<dbReference type="InterPro" id="IPR005158">
    <property type="entry name" value="BTAD"/>
</dbReference>
<gene>
    <name evidence="3" type="ORF">CUN49_11035</name>
</gene>
<evidence type="ECO:0000313" key="3">
    <source>
        <dbReference type="EMBL" id="PJF35350.1"/>
    </source>
</evidence>
<protein>
    <recommendedName>
        <fullName evidence="2">Bacterial transcriptional activator domain-containing protein</fullName>
    </recommendedName>
</protein>
<dbReference type="EMBL" id="PGTM01000168">
    <property type="protein sequence ID" value="PJF35350.1"/>
    <property type="molecule type" value="Genomic_DNA"/>
</dbReference>
<feature type="repeat" description="TPR" evidence="1">
    <location>
        <begin position="324"/>
        <end position="357"/>
    </location>
</feature>
<proteinExistence type="predicted"/>
<dbReference type="Gene3D" id="1.25.40.10">
    <property type="entry name" value="Tetratricopeptide repeat domain"/>
    <property type="match status" value="1"/>
</dbReference>
<dbReference type="Pfam" id="PF03704">
    <property type="entry name" value="BTAD"/>
    <property type="match status" value="1"/>
</dbReference>
<dbReference type="PROSITE" id="PS50005">
    <property type="entry name" value="TPR"/>
    <property type="match status" value="1"/>
</dbReference>
<name>A0A2M8PCV1_9CHLR</name>
<evidence type="ECO:0000256" key="1">
    <source>
        <dbReference type="PROSITE-ProRule" id="PRU00339"/>
    </source>
</evidence>
<keyword evidence="1" id="KW-0802">TPR repeat</keyword>
<dbReference type="InterPro" id="IPR051677">
    <property type="entry name" value="AfsR-DnrI-RedD_regulator"/>
</dbReference>
<sequence length="415" mass="47455">MLSNPSIALALSSSAQFIVLHPNYRKRYHLLSSALTNSAFSPIYLDVHTKETTWQQFWQLLSQAYCEQAALHLPEPSQLGSPEVAASYLCNLLATRAPHLLILDSSDNLQPDSCRSFFAALVERLPQPSKVILSGRTWLAELLGRASHNAVICYPTAEAAMLHDYSTIPADRHLLEVYAHADGRIVVDGIESKNWEGQLPRALFYFFIDRGMVTRDAIFQSFWSELSEREATNVFHVTKRKIHEMLGFNLTVYCSGYYHIAPEIDLRYDSQVFLNLIQQGESAEPEEGIPLLESAIRLYRSDFLRGLKGQWIEQRRDQLRAQMAEACAVLGRFYEQTERDLKAINAYERALAIQPYREEWARPLMSLYAMHRQPKRGLAVFERLEAALLKQNAPADKPKLDKRTQDLAAKLRRML</sequence>
<feature type="domain" description="Bacterial transcriptional activator" evidence="2">
    <location>
        <begin position="268"/>
        <end position="389"/>
    </location>
</feature>
<reference evidence="3 4" key="1">
    <citation type="submission" date="2017-11" db="EMBL/GenBank/DDBJ databases">
        <title>Evolution of Phototrophy in the Chloroflexi Phylum Driven by Horizontal Gene Transfer.</title>
        <authorList>
            <person name="Ward L.M."/>
            <person name="Hemp J."/>
            <person name="Shih P.M."/>
            <person name="Mcglynn S.E."/>
            <person name="Fischer W."/>
        </authorList>
    </citation>
    <scope>NUCLEOTIDE SEQUENCE [LARGE SCALE GENOMIC DNA]</scope>
    <source>
        <strain evidence="3">JP3_13</strain>
    </source>
</reference>
<dbReference type="PANTHER" id="PTHR35807:SF2">
    <property type="entry name" value="TRANSCRIPTIONAL ACTIVATOR DOMAIN"/>
    <property type="match status" value="1"/>
</dbReference>
<comment type="caution">
    <text evidence="3">The sequence shown here is derived from an EMBL/GenBank/DDBJ whole genome shotgun (WGS) entry which is preliminary data.</text>
</comment>
<dbReference type="PANTHER" id="PTHR35807">
    <property type="entry name" value="TRANSCRIPTIONAL REGULATOR REDD-RELATED"/>
    <property type="match status" value="1"/>
</dbReference>
<dbReference type="Proteomes" id="UP000229681">
    <property type="component" value="Unassembled WGS sequence"/>
</dbReference>
<accession>A0A2M8PCV1</accession>